<evidence type="ECO:0000256" key="1">
    <source>
        <dbReference type="ARBA" id="ARBA00022490"/>
    </source>
</evidence>
<comment type="caution">
    <text evidence="5">The sequence shown here is derived from an EMBL/GenBank/DDBJ whole genome shotgun (WGS) entry which is preliminary data.</text>
</comment>
<dbReference type="NCBIfam" id="TIGR00202">
    <property type="entry name" value="csrA"/>
    <property type="match status" value="1"/>
</dbReference>
<name>A0ABU8HE14_9BACI</name>
<evidence type="ECO:0000313" key="5">
    <source>
        <dbReference type="EMBL" id="MEI5907605.1"/>
    </source>
</evidence>
<protein>
    <recommendedName>
        <fullName evidence="4">Translational regulator CsrA</fullName>
    </recommendedName>
</protein>
<dbReference type="PANTHER" id="PTHR34984:SF1">
    <property type="entry name" value="CARBON STORAGE REGULATOR"/>
    <property type="match status" value="1"/>
</dbReference>
<dbReference type="HAMAP" id="MF_00167">
    <property type="entry name" value="CsrA"/>
    <property type="match status" value="1"/>
</dbReference>
<comment type="function">
    <text evidence="4">A translational regulator that binds mRNA to regulate translation initiation and/or mRNA stability. Usually binds in the 5'-UTR at or near the Shine-Dalgarno sequence preventing ribosome-binding, thus repressing translation. Its main target seems to be the major flagellin gene, while its function is anatagonized by FliW.</text>
</comment>
<evidence type="ECO:0000313" key="6">
    <source>
        <dbReference type="Proteomes" id="UP001312865"/>
    </source>
</evidence>
<dbReference type="NCBIfam" id="NF002469">
    <property type="entry name" value="PRK01712.1"/>
    <property type="match status" value="1"/>
</dbReference>
<organism evidence="5 6">
    <name type="scientific">Bacillus spongiae</name>
    <dbReference type="NCBI Taxonomy" id="2683610"/>
    <lineage>
        <taxon>Bacteria</taxon>
        <taxon>Bacillati</taxon>
        <taxon>Bacillota</taxon>
        <taxon>Bacilli</taxon>
        <taxon>Bacillales</taxon>
        <taxon>Bacillaceae</taxon>
        <taxon>Bacillus</taxon>
    </lineage>
</organism>
<dbReference type="Proteomes" id="UP001312865">
    <property type="component" value="Unassembled WGS sequence"/>
</dbReference>
<keyword evidence="3 4" id="KW-0694">RNA-binding</keyword>
<keyword evidence="1 4" id="KW-0963">Cytoplasm</keyword>
<evidence type="ECO:0000256" key="3">
    <source>
        <dbReference type="ARBA" id="ARBA00022884"/>
    </source>
</evidence>
<reference evidence="5 6" key="1">
    <citation type="journal article" date="2018" name="J. Microbiol.">
        <title>Bacillus spongiae sp. nov., isolated from sponge of Jeju Island.</title>
        <authorList>
            <person name="Lee G.E."/>
            <person name="Im W.T."/>
            <person name="Park J.S."/>
        </authorList>
    </citation>
    <scope>NUCLEOTIDE SEQUENCE [LARGE SCALE GENOMIC DNA]</scope>
    <source>
        <strain evidence="5 6">135PIL107-10</strain>
    </source>
</reference>
<keyword evidence="2 4" id="KW-0810">Translation regulation</keyword>
<comment type="similarity">
    <text evidence="4">Belongs to the CsrA/RsmA family.</text>
</comment>
<gene>
    <name evidence="4 5" type="primary">csrA</name>
    <name evidence="5" type="ORF">WAK64_11115</name>
</gene>
<dbReference type="EMBL" id="JBBAXC010000008">
    <property type="protein sequence ID" value="MEI5907605.1"/>
    <property type="molecule type" value="Genomic_DNA"/>
</dbReference>
<dbReference type="InterPro" id="IPR036107">
    <property type="entry name" value="CsrA_sf"/>
</dbReference>
<dbReference type="PANTHER" id="PTHR34984">
    <property type="entry name" value="CARBON STORAGE REGULATOR"/>
    <property type="match status" value="1"/>
</dbReference>
<comment type="subcellular location">
    <subcellularLocation>
        <location evidence="4">Cytoplasm</location>
    </subcellularLocation>
</comment>
<keyword evidence="6" id="KW-1185">Reference proteome</keyword>
<accession>A0ABU8HE14</accession>
<keyword evidence="4" id="KW-1005">Bacterial flagellum biogenesis</keyword>
<dbReference type="Gene3D" id="2.60.40.4380">
    <property type="entry name" value="Translational regulator CsrA"/>
    <property type="match status" value="1"/>
</dbReference>
<evidence type="ECO:0000256" key="4">
    <source>
        <dbReference type="HAMAP-Rule" id="MF_00167"/>
    </source>
</evidence>
<evidence type="ECO:0000256" key="2">
    <source>
        <dbReference type="ARBA" id="ARBA00022845"/>
    </source>
</evidence>
<dbReference type="InterPro" id="IPR003751">
    <property type="entry name" value="CsrA"/>
</dbReference>
<dbReference type="Pfam" id="PF02599">
    <property type="entry name" value="CsrA"/>
    <property type="match status" value="1"/>
</dbReference>
<dbReference type="RefSeq" id="WP_336587043.1">
    <property type="nucleotide sequence ID" value="NZ_JBBAXC010000008.1"/>
</dbReference>
<comment type="subunit">
    <text evidence="4">Homodimer; the beta-strands of each monomer intercalate to form a hydrophobic core, while the alpha-helices form wings that extend away from the core.</text>
</comment>
<proteinExistence type="inferred from homology"/>
<sequence length="75" mass="8392">MLILNRKPGEAIQIGENIELVVVSLAGEQVKLGINAPRHIDIHRKEIYLSIQEENNAATKHVEDLSKLLPTNVKK</sequence>
<dbReference type="SUPFAM" id="SSF117130">
    <property type="entry name" value="CsrA-like"/>
    <property type="match status" value="1"/>
</dbReference>
<keyword evidence="4" id="KW-0678">Repressor</keyword>